<accession>A0ABT0IEI0</accession>
<dbReference type="SMART" id="SM00420">
    <property type="entry name" value="HTH_DEOR"/>
    <property type="match status" value="1"/>
</dbReference>
<dbReference type="Pfam" id="PF08220">
    <property type="entry name" value="HTH_DeoR"/>
    <property type="match status" value="1"/>
</dbReference>
<dbReference type="InterPro" id="IPR036388">
    <property type="entry name" value="WH-like_DNA-bd_sf"/>
</dbReference>
<dbReference type="InterPro" id="IPR046335">
    <property type="entry name" value="LacI/GalR-like_sensor"/>
</dbReference>
<evidence type="ECO:0000256" key="2">
    <source>
        <dbReference type="ARBA" id="ARBA00023125"/>
    </source>
</evidence>
<keyword evidence="1" id="KW-0805">Transcription regulation</keyword>
<dbReference type="EMBL" id="JALPTH010000020">
    <property type="protein sequence ID" value="MCK8679690.1"/>
    <property type="molecule type" value="Genomic_DNA"/>
</dbReference>
<keyword evidence="2" id="KW-0238">DNA-binding</keyword>
<evidence type="ECO:0000256" key="1">
    <source>
        <dbReference type="ARBA" id="ARBA00023015"/>
    </source>
</evidence>
<proteinExistence type="predicted"/>
<organism evidence="5 6">
    <name type="scientific">Streptomyces lichenis</name>
    <dbReference type="NCBI Taxonomy" id="2306967"/>
    <lineage>
        <taxon>Bacteria</taxon>
        <taxon>Bacillati</taxon>
        <taxon>Actinomycetota</taxon>
        <taxon>Actinomycetes</taxon>
        <taxon>Kitasatosporales</taxon>
        <taxon>Streptomycetaceae</taxon>
        <taxon>Streptomyces</taxon>
    </lineage>
</organism>
<dbReference type="Proteomes" id="UP001522868">
    <property type="component" value="Unassembled WGS sequence"/>
</dbReference>
<dbReference type="InterPro" id="IPR028082">
    <property type="entry name" value="Peripla_BP_I"/>
</dbReference>
<dbReference type="PRINTS" id="PR00037">
    <property type="entry name" value="HTHLACR"/>
</dbReference>
<evidence type="ECO:0000313" key="6">
    <source>
        <dbReference type="Proteomes" id="UP001522868"/>
    </source>
</evidence>
<keyword evidence="6" id="KW-1185">Reference proteome</keyword>
<comment type="caution">
    <text evidence="5">The sequence shown here is derived from an EMBL/GenBank/DDBJ whole genome shotgun (WGS) entry which is preliminary data.</text>
</comment>
<dbReference type="PANTHER" id="PTHR30146">
    <property type="entry name" value="LACI-RELATED TRANSCRIPTIONAL REPRESSOR"/>
    <property type="match status" value="1"/>
</dbReference>
<sequence>MTISAQDRRRRIVATVRETGPIRVVQLAERLGMPAVTVRRDIAALAAEGVLERTHGAVALPDQGPPGSAVSAAGRTIGVLVPAAGQYFGEVVAGVRTVAETAGARLVLGIAPYGADSGRTQARRLVESGAHGLLLVPDWSPDSGLAGEDWLGELPVPTVLVERRGDLGSAAAGLDSVCSDHRHGVYLALRRLAGLGHGAVLLAARSDTRTAYEVRAGYAEAVGRLGLTAPPVVDVPNEDNPAAAGGPEAVADAIARAAASGVRAALVHNDRDALALLPLLRDRGLTVPGDLALIAYDDLYASLADPPLTAVAPPKQAVGAEALRLLLRRFEAGDALPVHRLDLLPALIVRRSCGEGA</sequence>
<dbReference type="RefSeq" id="WP_248635473.1">
    <property type="nucleotide sequence ID" value="NZ_JALPTH010000020.1"/>
</dbReference>
<evidence type="ECO:0000256" key="3">
    <source>
        <dbReference type="ARBA" id="ARBA00023163"/>
    </source>
</evidence>
<dbReference type="InterPro" id="IPR036390">
    <property type="entry name" value="WH_DNA-bd_sf"/>
</dbReference>
<dbReference type="Pfam" id="PF13377">
    <property type="entry name" value="Peripla_BP_3"/>
    <property type="match status" value="1"/>
</dbReference>
<dbReference type="CDD" id="cd06267">
    <property type="entry name" value="PBP1_LacI_sugar_binding-like"/>
    <property type="match status" value="1"/>
</dbReference>
<dbReference type="Gene3D" id="1.10.10.10">
    <property type="entry name" value="Winged helix-like DNA-binding domain superfamily/Winged helix DNA-binding domain"/>
    <property type="match status" value="1"/>
</dbReference>
<gene>
    <name evidence="5" type="ORF">M1O15_20300</name>
</gene>
<name>A0ABT0IEI0_9ACTN</name>
<dbReference type="PANTHER" id="PTHR30146:SF155">
    <property type="entry name" value="ALANINE RACEMASE"/>
    <property type="match status" value="1"/>
</dbReference>
<keyword evidence="3" id="KW-0804">Transcription</keyword>
<dbReference type="PROSITE" id="PS51000">
    <property type="entry name" value="HTH_DEOR_2"/>
    <property type="match status" value="1"/>
</dbReference>
<dbReference type="InterPro" id="IPR001034">
    <property type="entry name" value="DeoR_HTH"/>
</dbReference>
<dbReference type="Gene3D" id="3.40.50.2300">
    <property type="match status" value="2"/>
</dbReference>
<feature type="domain" description="HTH deoR-type" evidence="4">
    <location>
        <begin position="5"/>
        <end position="60"/>
    </location>
</feature>
<evidence type="ECO:0000313" key="5">
    <source>
        <dbReference type="EMBL" id="MCK8679690.1"/>
    </source>
</evidence>
<dbReference type="SUPFAM" id="SSF46785">
    <property type="entry name" value="Winged helix' DNA-binding domain"/>
    <property type="match status" value="1"/>
</dbReference>
<reference evidence="5 6" key="1">
    <citation type="submission" date="2022-04" db="EMBL/GenBank/DDBJ databases">
        <title>Streptomyces sp. nov. LCR6-01 isolated from Lichen of Dirinaria sp.</title>
        <authorList>
            <person name="Kanchanasin P."/>
            <person name="Tanasupawat S."/>
            <person name="Phongsopitanun W."/>
        </authorList>
    </citation>
    <scope>NUCLEOTIDE SEQUENCE [LARGE SCALE GENOMIC DNA]</scope>
    <source>
        <strain evidence="5 6">LCR6-01</strain>
    </source>
</reference>
<evidence type="ECO:0000259" key="4">
    <source>
        <dbReference type="PROSITE" id="PS51000"/>
    </source>
</evidence>
<protein>
    <submittedName>
        <fullName evidence="5">Substrate-binding domain-containing protein</fullName>
    </submittedName>
</protein>
<dbReference type="SUPFAM" id="SSF53822">
    <property type="entry name" value="Periplasmic binding protein-like I"/>
    <property type="match status" value="1"/>
</dbReference>